<feature type="compositionally biased region" description="Basic and acidic residues" evidence="1">
    <location>
        <begin position="13"/>
        <end position="59"/>
    </location>
</feature>
<gene>
    <name evidence="3" type="ORF">IV203_001958</name>
</gene>
<dbReference type="EMBL" id="JAGRRH010000015">
    <property type="protein sequence ID" value="KAG7357270.1"/>
    <property type="molecule type" value="Genomic_DNA"/>
</dbReference>
<keyword evidence="2" id="KW-1133">Transmembrane helix</keyword>
<sequence length="198" mass="22977">MTLATNIDDGEDFPSRSQHENPHAAENSVSKEHGTIMERSFENSSERVEDIPPNDDTREDMRETFPWFVLRASKEPEIGIHHLPRFNAFSEDEQKCKLNHEQPNQKEFRNDDMIEKVQHEDGEQYEGCSNHRFFRRFVLTYGPIGAGVVLFWRGLWTVMDMYLFPDDPLQSGWVSLLMGLGTADVTQFPNWNSKRNGA</sequence>
<evidence type="ECO:0000313" key="4">
    <source>
        <dbReference type="Proteomes" id="UP000693970"/>
    </source>
</evidence>
<keyword evidence="4" id="KW-1185">Reference proteome</keyword>
<name>A0A9K3L977_9STRA</name>
<keyword evidence="2" id="KW-0472">Membrane</keyword>
<evidence type="ECO:0000256" key="1">
    <source>
        <dbReference type="SAM" id="MobiDB-lite"/>
    </source>
</evidence>
<dbReference type="InterPro" id="IPR032751">
    <property type="entry name" value="Fuseless"/>
</dbReference>
<evidence type="ECO:0000313" key="3">
    <source>
        <dbReference type="EMBL" id="KAG7357270.1"/>
    </source>
</evidence>
<dbReference type="Pfam" id="PF15993">
    <property type="entry name" value="Fuseless"/>
    <property type="match status" value="1"/>
</dbReference>
<evidence type="ECO:0000256" key="2">
    <source>
        <dbReference type="SAM" id="Phobius"/>
    </source>
</evidence>
<comment type="caution">
    <text evidence="3">The sequence shown here is derived from an EMBL/GenBank/DDBJ whole genome shotgun (WGS) entry which is preliminary data.</text>
</comment>
<dbReference type="Proteomes" id="UP000693970">
    <property type="component" value="Unassembled WGS sequence"/>
</dbReference>
<dbReference type="AlphaFoldDB" id="A0A9K3L977"/>
<feature type="transmembrane region" description="Helical" evidence="2">
    <location>
        <begin position="138"/>
        <end position="159"/>
    </location>
</feature>
<protein>
    <submittedName>
        <fullName evidence="3">Fuseless domain containing protein</fullName>
    </submittedName>
</protein>
<reference evidence="3" key="1">
    <citation type="journal article" date="2021" name="Sci. Rep.">
        <title>Diploid genomic architecture of Nitzschia inconspicua, an elite biomass production diatom.</title>
        <authorList>
            <person name="Oliver A."/>
            <person name="Podell S."/>
            <person name="Pinowska A."/>
            <person name="Traller J.C."/>
            <person name="Smith S.R."/>
            <person name="McClure R."/>
            <person name="Beliaev A."/>
            <person name="Bohutskyi P."/>
            <person name="Hill E.A."/>
            <person name="Rabines A."/>
            <person name="Zheng H."/>
            <person name="Allen L.Z."/>
            <person name="Kuo A."/>
            <person name="Grigoriev I.V."/>
            <person name="Allen A.E."/>
            <person name="Hazlebeck D."/>
            <person name="Allen E.E."/>
        </authorList>
    </citation>
    <scope>NUCLEOTIDE SEQUENCE</scope>
    <source>
        <strain evidence="3">Hildebrandi</strain>
    </source>
</reference>
<accession>A0A9K3L977</accession>
<keyword evidence="2" id="KW-0812">Transmembrane</keyword>
<proteinExistence type="predicted"/>
<dbReference type="OrthoDB" id="45313at2759"/>
<feature type="region of interest" description="Disordered" evidence="1">
    <location>
        <begin position="1"/>
        <end position="59"/>
    </location>
</feature>
<reference evidence="3" key="2">
    <citation type="submission" date="2021-04" db="EMBL/GenBank/DDBJ databases">
        <authorList>
            <person name="Podell S."/>
        </authorList>
    </citation>
    <scope>NUCLEOTIDE SEQUENCE</scope>
    <source>
        <strain evidence="3">Hildebrandi</strain>
    </source>
</reference>
<organism evidence="3 4">
    <name type="scientific">Nitzschia inconspicua</name>
    <dbReference type="NCBI Taxonomy" id="303405"/>
    <lineage>
        <taxon>Eukaryota</taxon>
        <taxon>Sar</taxon>
        <taxon>Stramenopiles</taxon>
        <taxon>Ochrophyta</taxon>
        <taxon>Bacillariophyta</taxon>
        <taxon>Bacillariophyceae</taxon>
        <taxon>Bacillariophycidae</taxon>
        <taxon>Bacillariales</taxon>
        <taxon>Bacillariaceae</taxon>
        <taxon>Nitzschia</taxon>
    </lineage>
</organism>